<evidence type="ECO:0000259" key="1">
    <source>
        <dbReference type="Pfam" id="PF01266"/>
    </source>
</evidence>
<dbReference type="Gene3D" id="3.30.9.10">
    <property type="entry name" value="D-Amino Acid Oxidase, subunit A, domain 2"/>
    <property type="match status" value="1"/>
</dbReference>
<name>A0AAE0DRH5_9LECA</name>
<evidence type="ECO:0000313" key="2">
    <source>
        <dbReference type="EMBL" id="KAK3178543.1"/>
    </source>
</evidence>
<dbReference type="SUPFAM" id="SSF51905">
    <property type="entry name" value="FAD/NAD(P)-binding domain"/>
    <property type="match status" value="1"/>
</dbReference>
<dbReference type="Pfam" id="PF01266">
    <property type="entry name" value="DAO"/>
    <property type="match status" value="1"/>
</dbReference>
<dbReference type="Gene3D" id="3.50.50.60">
    <property type="entry name" value="FAD/NAD(P)-binding domain"/>
    <property type="match status" value="1"/>
</dbReference>
<dbReference type="AlphaFoldDB" id="A0AAE0DRH5"/>
<sequence length="220" mass="23527">MIIKITGAEPKDIVITGMASNPGITVKSYEESGSPSHSAQVNPFIFTKTLAALAVESGANIVIGSATAINYGDDGKAIKSVQYLDSGTSKTLVATDVLISAGPWTPKIFPRAHLGAPRGRSIVVRPSKGFSPFVLDANIGPAPHGPLKDDLFLEIFPRPGDELNDFDIFSSCGLDDYDVRLPATGDSVEVDEESCNDIWETLRSVSQDTRRRVNHKASVL</sequence>
<dbReference type="InterPro" id="IPR006076">
    <property type="entry name" value="FAD-dep_OxRdtase"/>
</dbReference>
<feature type="domain" description="FAD dependent oxidoreductase" evidence="1">
    <location>
        <begin position="37"/>
        <end position="206"/>
    </location>
</feature>
<evidence type="ECO:0000313" key="3">
    <source>
        <dbReference type="Proteomes" id="UP001276659"/>
    </source>
</evidence>
<reference evidence="2" key="1">
    <citation type="submission" date="2022-11" db="EMBL/GenBank/DDBJ databases">
        <title>Chromosomal genome sequence assembly and mating type (MAT) locus characterization of the leprose asexual lichenized fungus Lepraria neglecta (Nyl.) Erichsen.</title>
        <authorList>
            <person name="Allen J.L."/>
            <person name="Pfeffer B."/>
        </authorList>
    </citation>
    <scope>NUCLEOTIDE SEQUENCE</scope>
    <source>
        <strain evidence="2">Allen 5258</strain>
    </source>
</reference>
<accession>A0AAE0DRH5</accession>
<proteinExistence type="predicted"/>
<keyword evidence="3" id="KW-1185">Reference proteome</keyword>
<dbReference type="InterPro" id="IPR036188">
    <property type="entry name" value="FAD/NAD-bd_sf"/>
</dbReference>
<comment type="caution">
    <text evidence="2">The sequence shown here is derived from an EMBL/GenBank/DDBJ whole genome shotgun (WGS) entry which is preliminary data.</text>
</comment>
<dbReference type="Proteomes" id="UP001276659">
    <property type="component" value="Unassembled WGS sequence"/>
</dbReference>
<dbReference type="EMBL" id="JASNWA010000003">
    <property type="protein sequence ID" value="KAK3178543.1"/>
    <property type="molecule type" value="Genomic_DNA"/>
</dbReference>
<gene>
    <name evidence="2" type="ORF">OEA41_000680</name>
</gene>
<protein>
    <recommendedName>
        <fullName evidence="1">FAD dependent oxidoreductase domain-containing protein</fullName>
    </recommendedName>
</protein>
<organism evidence="2 3">
    <name type="scientific">Lepraria neglecta</name>
    <dbReference type="NCBI Taxonomy" id="209136"/>
    <lineage>
        <taxon>Eukaryota</taxon>
        <taxon>Fungi</taxon>
        <taxon>Dikarya</taxon>
        <taxon>Ascomycota</taxon>
        <taxon>Pezizomycotina</taxon>
        <taxon>Lecanoromycetes</taxon>
        <taxon>OSLEUM clade</taxon>
        <taxon>Lecanoromycetidae</taxon>
        <taxon>Lecanorales</taxon>
        <taxon>Lecanorineae</taxon>
        <taxon>Stereocaulaceae</taxon>
        <taxon>Lepraria</taxon>
    </lineage>
</organism>